<evidence type="ECO:0000259" key="7">
    <source>
        <dbReference type="Pfam" id="PF20908"/>
    </source>
</evidence>
<evidence type="ECO:0000256" key="2">
    <source>
        <dbReference type="ARBA" id="ARBA00022670"/>
    </source>
</evidence>
<dbReference type="InParanoid" id="A0A1X7VM58"/>
<dbReference type="Pfam" id="PF07910">
    <property type="entry name" value="Peptidase_C78"/>
    <property type="match status" value="1"/>
</dbReference>
<evidence type="ECO:0000313" key="8">
    <source>
        <dbReference type="EnsemblMetazoa" id="Aqu2.1.41147_001"/>
    </source>
</evidence>
<dbReference type="InterPro" id="IPR012462">
    <property type="entry name" value="UFSP1/2_DUB_cat"/>
</dbReference>
<dbReference type="Gene3D" id="3.90.70.130">
    <property type="match status" value="1"/>
</dbReference>
<keyword evidence="3" id="KW-0833">Ubl conjugation pathway</keyword>
<gene>
    <name evidence="8" type="primary">105316479</name>
</gene>
<keyword evidence="5" id="KW-0788">Thiol protease</keyword>
<dbReference type="PANTHER" id="PTHR48153:SF2">
    <property type="entry name" value="UFM1-SPECIFIC PROTEASE 2"/>
    <property type="match status" value="1"/>
</dbReference>
<feature type="domain" description="UFSP2 second" evidence="7">
    <location>
        <begin position="92"/>
        <end position="210"/>
    </location>
</feature>
<evidence type="ECO:0000256" key="1">
    <source>
        <dbReference type="ARBA" id="ARBA00008552"/>
    </source>
</evidence>
<dbReference type="EnsemblMetazoa" id="XM_020007044.1">
    <property type="protein sequence ID" value="XP_019862603.1"/>
    <property type="gene ID" value="LOC105316479"/>
</dbReference>
<evidence type="ECO:0000256" key="5">
    <source>
        <dbReference type="ARBA" id="ARBA00022807"/>
    </source>
</evidence>
<dbReference type="STRING" id="400682.A0A1X7VM58"/>
<reference evidence="9" key="1">
    <citation type="journal article" date="2010" name="Nature">
        <title>The Amphimedon queenslandica genome and the evolution of animal complexity.</title>
        <authorList>
            <person name="Srivastava M."/>
            <person name="Simakov O."/>
            <person name="Chapman J."/>
            <person name="Fahey B."/>
            <person name="Gauthier M.E."/>
            <person name="Mitros T."/>
            <person name="Richards G.S."/>
            <person name="Conaco C."/>
            <person name="Dacre M."/>
            <person name="Hellsten U."/>
            <person name="Larroux C."/>
            <person name="Putnam N.H."/>
            <person name="Stanke M."/>
            <person name="Adamska M."/>
            <person name="Darling A."/>
            <person name="Degnan S.M."/>
            <person name="Oakley T.H."/>
            <person name="Plachetzki D.C."/>
            <person name="Zhai Y."/>
            <person name="Adamski M."/>
            <person name="Calcino A."/>
            <person name="Cummins S.F."/>
            <person name="Goodstein D.M."/>
            <person name="Harris C."/>
            <person name="Jackson D.J."/>
            <person name="Leys S.P."/>
            <person name="Shu S."/>
            <person name="Woodcroft B.J."/>
            <person name="Vervoort M."/>
            <person name="Kosik K.S."/>
            <person name="Manning G."/>
            <person name="Degnan B.M."/>
            <person name="Rokhsar D.S."/>
        </authorList>
    </citation>
    <scope>NUCLEOTIDE SEQUENCE [LARGE SCALE GENOMIC DNA]</scope>
</reference>
<dbReference type="KEGG" id="aqu:105316479"/>
<keyword evidence="4" id="KW-0378">Hydrolase</keyword>
<dbReference type="OrthoDB" id="417506at2759"/>
<dbReference type="FunFam" id="3.90.70.130:FF:000001">
    <property type="entry name" value="Probable Ufm1-specific protease 2"/>
    <property type="match status" value="1"/>
</dbReference>
<dbReference type="InterPro" id="IPR049387">
    <property type="entry name" value="UFSP2-like_2nd"/>
</dbReference>
<dbReference type="EnsemblMetazoa" id="Aqu2.1.41147_001">
    <property type="protein sequence ID" value="Aqu2.1.41147_001"/>
    <property type="gene ID" value="Aqu2.1.41147"/>
</dbReference>
<dbReference type="GO" id="GO:0006508">
    <property type="term" value="P:proteolysis"/>
    <property type="evidence" value="ECO:0007669"/>
    <property type="project" value="UniProtKB-KW"/>
</dbReference>
<dbReference type="InterPro" id="IPR038765">
    <property type="entry name" value="Papain-like_cys_pep_sf"/>
</dbReference>
<sequence length="428" mass="48786">MFHLTAQFKCYLPYKDLTESVIVDRLQQFISRCVLWLPGQQVLLEDEKEKHIVFTPTGLDKPPVVVELLQKSPSSSGLYPLTVTMTPMTTPTLVLPVTFDLIGLFCNDIDTRLVAKQLRNRLQEQIKLIAQTIMVDKATNDQDIHSVFFFHFNLPNQHVPITIPYPDLPLSTDIRVIPSPLPDSSLLSLRTKLHQTFCLPTNRPFLRKTNRQWSPWKQEARLFDPHVSLNLTEGGDGLALVNGSYLYYHYMQEKFNDKGWGCAYRSLQTIWSWFRCQGYTDAPVPTHREIQQTLVDCGDKEKPFIGSSEWIGSIEVSTVLSHSLQIESRIHHCSRGADIAGTGRLLQHHFRNQGTPVMIGGGVLAHTILGVDYDEQSGDIKFLILDPHYTGPEDINLINGKGCGWKRMNFWDQNASYNLCMPIRPQEI</sequence>
<keyword evidence="2" id="KW-0645">Protease</keyword>
<evidence type="ECO:0000256" key="3">
    <source>
        <dbReference type="ARBA" id="ARBA00022786"/>
    </source>
</evidence>
<dbReference type="PANTHER" id="PTHR48153">
    <property type="entry name" value="UFM1-SPECIFIC PROTEASE 2"/>
    <property type="match status" value="1"/>
</dbReference>
<protein>
    <recommendedName>
        <fullName evidence="10">Ufm1-specific protease 2</fullName>
    </recommendedName>
</protein>
<dbReference type="EnsemblMetazoa" id="XM_020007048.1">
    <property type="protein sequence ID" value="XP_019862607.1"/>
    <property type="gene ID" value="LOC105316479"/>
</dbReference>
<dbReference type="AlphaFoldDB" id="A0A1X7VM58"/>
<organism evidence="8">
    <name type="scientific">Amphimedon queenslandica</name>
    <name type="common">Sponge</name>
    <dbReference type="NCBI Taxonomy" id="400682"/>
    <lineage>
        <taxon>Eukaryota</taxon>
        <taxon>Metazoa</taxon>
        <taxon>Porifera</taxon>
        <taxon>Demospongiae</taxon>
        <taxon>Heteroscleromorpha</taxon>
        <taxon>Haplosclerida</taxon>
        <taxon>Niphatidae</taxon>
        <taxon>Amphimedon</taxon>
    </lineage>
</organism>
<dbReference type="Pfam" id="PF20908">
    <property type="entry name" value="UfSP2_N"/>
    <property type="match status" value="1"/>
</dbReference>
<name>A0A1X7VM58_AMPQE</name>
<dbReference type="GO" id="GO:0071567">
    <property type="term" value="F:deUFMylase activity"/>
    <property type="evidence" value="ECO:0007669"/>
    <property type="project" value="UniProtKB-ARBA"/>
</dbReference>
<evidence type="ECO:0000259" key="6">
    <source>
        <dbReference type="Pfam" id="PF07910"/>
    </source>
</evidence>
<dbReference type="Proteomes" id="UP000007879">
    <property type="component" value="Unassembled WGS sequence"/>
</dbReference>
<evidence type="ECO:0000313" key="9">
    <source>
        <dbReference type="Proteomes" id="UP000007879"/>
    </source>
</evidence>
<dbReference type="FunCoup" id="A0A1X7VM58">
    <property type="interactions" value="209"/>
</dbReference>
<evidence type="ECO:0000256" key="4">
    <source>
        <dbReference type="ARBA" id="ARBA00022801"/>
    </source>
</evidence>
<comment type="similarity">
    <text evidence="1">Belongs to the peptidase C78 family.</text>
</comment>
<accession>A0A1X7VM58</accession>
<reference evidence="8" key="2">
    <citation type="submission" date="2017-05" db="UniProtKB">
        <authorList>
            <consortium name="EnsemblMetazoa"/>
        </authorList>
    </citation>
    <scope>IDENTIFICATION</scope>
</reference>
<dbReference type="SUPFAM" id="SSF54001">
    <property type="entry name" value="Cysteine proteinases"/>
    <property type="match status" value="1"/>
</dbReference>
<proteinExistence type="inferred from homology"/>
<feature type="domain" description="UFSP1/2/DUB catalytic" evidence="6">
    <location>
        <begin position="240"/>
        <end position="420"/>
    </location>
</feature>
<keyword evidence="9" id="KW-1185">Reference proteome</keyword>
<evidence type="ECO:0008006" key="10">
    <source>
        <dbReference type="Google" id="ProtNLM"/>
    </source>
</evidence>